<dbReference type="SUPFAM" id="SSF52540">
    <property type="entry name" value="P-loop containing nucleoside triphosphate hydrolases"/>
    <property type="match status" value="2"/>
</dbReference>
<evidence type="ECO:0000256" key="2">
    <source>
        <dbReference type="ARBA" id="ARBA00022741"/>
    </source>
</evidence>
<dbReference type="FunFam" id="3.40.50.300:FF:000366">
    <property type="entry name" value="GTPase, IMAP family member 2"/>
    <property type="match status" value="1"/>
</dbReference>
<dbReference type="AlphaFoldDB" id="A0ABD1K0H6"/>
<dbReference type="InterPro" id="IPR006703">
    <property type="entry name" value="G_AIG1"/>
</dbReference>
<keyword evidence="3" id="KW-0342">GTP-binding</keyword>
<evidence type="ECO:0000313" key="7">
    <source>
        <dbReference type="EMBL" id="KAL2092639.1"/>
    </source>
</evidence>
<dbReference type="EMBL" id="JBHFQA010000010">
    <property type="protein sequence ID" value="KAL2092639.1"/>
    <property type="molecule type" value="Genomic_DNA"/>
</dbReference>
<reference evidence="7 8" key="1">
    <citation type="submission" date="2024-09" db="EMBL/GenBank/DDBJ databases">
        <title>A chromosome-level genome assembly of Gray's grenadier anchovy, Coilia grayii.</title>
        <authorList>
            <person name="Fu Z."/>
        </authorList>
    </citation>
    <scope>NUCLEOTIDE SEQUENCE [LARGE SCALE GENOMIC DNA]</scope>
    <source>
        <strain evidence="7">G4</strain>
        <tissue evidence="7">Muscle</tissue>
    </source>
</reference>
<feature type="compositionally biased region" description="Basic and acidic residues" evidence="5">
    <location>
        <begin position="238"/>
        <end position="248"/>
    </location>
</feature>
<gene>
    <name evidence="7" type="ORF">ACEWY4_012437</name>
</gene>
<comment type="caution">
    <text evidence="7">The sequence shown here is derived from an EMBL/GenBank/DDBJ whole genome shotgun (WGS) entry which is preliminary data.</text>
</comment>
<dbReference type="CDD" id="cd01852">
    <property type="entry name" value="AIG1"/>
    <property type="match status" value="1"/>
</dbReference>
<dbReference type="Gene3D" id="3.40.50.300">
    <property type="entry name" value="P-loop containing nucleotide triphosphate hydrolases"/>
    <property type="match status" value="2"/>
</dbReference>
<protein>
    <recommendedName>
        <fullName evidence="6">AIG1-type G domain-containing protein</fullName>
    </recommendedName>
</protein>
<evidence type="ECO:0000256" key="4">
    <source>
        <dbReference type="SAM" id="Coils"/>
    </source>
</evidence>
<dbReference type="PANTHER" id="PTHR10903">
    <property type="entry name" value="GTPASE, IMAP FAMILY MEMBER-RELATED"/>
    <property type="match status" value="1"/>
</dbReference>
<dbReference type="PANTHER" id="PTHR10903:SF170">
    <property type="entry name" value="GTPASE IMAP FAMILY MEMBER 7"/>
    <property type="match status" value="1"/>
</dbReference>
<evidence type="ECO:0000313" key="8">
    <source>
        <dbReference type="Proteomes" id="UP001591681"/>
    </source>
</evidence>
<feature type="domain" description="AIG1-type G" evidence="6">
    <location>
        <begin position="270"/>
        <end position="473"/>
    </location>
</feature>
<proteinExistence type="inferred from homology"/>
<organism evidence="7 8">
    <name type="scientific">Coilia grayii</name>
    <name type="common">Gray's grenadier anchovy</name>
    <dbReference type="NCBI Taxonomy" id="363190"/>
    <lineage>
        <taxon>Eukaryota</taxon>
        <taxon>Metazoa</taxon>
        <taxon>Chordata</taxon>
        <taxon>Craniata</taxon>
        <taxon>Vertebrata</taxon>
        <taxon>Euteleostomi</taxon>
        <taxon>Actinopterygii</taxon>
        <taxon>Neopterygii</taxon>
        <taxon>Teleostei</taxon>
        <taxon>Clupei</taxon>
        <taxon>Clupeiformes</taxon>
        <taxon>Clupeoidei</taxon>
        <taxon>Engraulidae</taxon>
        <taxon>Coilinae</taxon>
        <taxon>Coilia</taxon>
    </lineage>
</organism>
<feature type="region of interest" description="Disordered" evidence="5">
    <location>
        <begin position="236"/>
        <end position="258"/>
    </location>
</feature>
<feature type="coiled-coil region" evidence="4">
    <location>
        <begin position="474"/>
        <end position="555"/>
    </location>
</feature>
<keyword evidence="4" id="KW-0175">Coiled coil</keyword>
<dbReference type="InterPro" id="IPR027417">
    <property type="entry name" value="P-loop_NTPase"/>
</dbReference>
<evidence type="ECO:0000256" key="1">
    <source>
        <dbReference type="ARBA" id="ARBA00008535"/>
    </source>
</evidence>
<dbReference type="InterPro" id="IPR045058">
    <property type="entry name" value="GIMA/IAN/Toc"/>
</dbReference>
<sequence length="597" mass="66408">MPGRLSRAKIIPPIFIYIFAVLNSTVAKAVEMTNLVLLGKSGVGKSSCGNAILGTKVFPTRPSSHSAAEDPVTLKAQIARGVVRGTGVVVIDTPDLFGPLIPPRELHKQLMHISKQAPPGPCVFLLVLLPCDVGHDVAQMLATLRETLGEKAVDSTLAVITHGDRNETAVENLPEAIRHKIHIFDNTQHQDSIQVRDLLSKICNLLKDNKGFSLRERLNPKPALRTKPRTMFLQEVATHPEKSRKEEGQQAEGEQTSPHLFPAKLNECKVHHVRLVLIGKTGVGKSATGNTILGKAEFKSSPIGMSVTTDCNKRTAMIGTKLVHVIDTPGLFDTAVSNDSIREEIGKCIAMASPGPHVFLLLVSVGRFTQEERETVKMIQDIFGEHSKAYTMVGFTRGELLEEEGIDIETYIGQSPSALQELIKDCNDRYHVFCNNKKGTLEQQVSCLLEKTERMIQQNGGRFYTTAMFEETEAKIRAREMRLLQQKLEELELEQVNKDRDVSFLVSEISKIKFALERKLRSLRDEALKDRDEDMRKLEDLRANLEMNHEKKIKEIDSKIFADLASARSGIRKKAEKAEAKAVAKALRQHPAQCTIS</sequence>
<dbReference type="Proteomes" id="UP001591681">
    <property type="component" value="Unassembled WGS sequence"/>
</dbReference>
<comment type="similarity">
    <text evidence="1">Belongs to the TRAFAC class TrmE-Era-EngA-EngB-Septin-like GTPase superfamily. AIG1/Toc34/Toc159-like paraseptin GTPase family. IAN subfamily.</text>
</comment>
<evidence type="ECO:0000259" key="6">
    <source>
        <dbReference type="PROSITE" id="PS51720"/>
    </source>
</evidence>
<keyword evidence="8" id="KW-1185">Reference proteome</keyword>
<evidence type="ECO:0000256" key="5">
    <source>
        <dbReference type="SAM" id="MobiDB-lite"/>
    </source>
</evidence>
<accession>A0ABD1K0H6</accession>
<evidence type="ECO:0000256" key="3">
    <source>
        <dbReference type="ARBA" id="ARBA00023134"/>
    </source>
</evidence>
<keyword evidence="2" id="KW-0547">Nucleotide-binding</keyword>
<feature type="domain" description="AIG1-type G" evidence="6">
    <location>
        <begin position="30"/>
        <end position="254"/>
    </location>
</feature>
<dbReference type="Pfam" id="PF04548">
    <property type="entry name" value="AIG1"/>
    <property type="match status" value="2"/>
</dbReference>
<dbReference type="GO" id="GO:0005525">
    <property type="term" value="F:GTP binding"/>
    <property type="evidence" value="ECO:0007669"/>
    <property type="project" value="UniProtKB-KW"/>
</dbReference>
<dbReference type="PROSITE" id="PS51720">
    <property type="entry name" value="G_AIG1"/>
    <property type="match status" value="2"/>
</dbReference>
<name>A0ABD1K0H6_9TELE</name>